<proteinExistence type="predicted"/>
<sequence length="225" mass="24558">MFCTSLRQRPEWAPIIPDLYSCTSFQFRETTLETHDLALPLHSASGIGTPRLRVLLLSPSSIEASNRTATTTRIERFSTLTGGDSIAIVFLLHLPKPQPSPQHSGLHAYMTLQALLLSQSLSIPLLPLFAPTTLLRTLTTYLSHPPLPLRPSVPSLALLPHTTATAPARPLPEHTTHVLSDLCHSLAEVATATATEEGRMGLREWVGEGAVEGMGAFWAEEWVCE</sequence>
<dbReference type="AlphaFoldDB" id="A0A5M8Q3Z1"/>
<evidence type="ECO:0000313" key="1">
    <source>
        <dbReference type="EMBL" id="KAA6415925.1"/>
    </source>
</evidence>
<comment type="caution">
    <text evidence="1">The sequence shown here is derived from an EMBL/GenBank/DDBJ whole genome shotgun (WGS) entry which is preliminary data.</text>
</comment>
<reference evidence="1 2" key="1">
    <citation type="submission" date="2019-09" db="EMBL/GenBank/DDBJ databases">
        <title>The hologenome of the rock-dwelling lichen Lasallia pustulata.</title>
        <authorList>
            <person name="Greshake Tzovaras B."/>
            <person name="Segers F."/>
            <person name="Bicker A."/>
            <person name="Dal Grande F."/>
            <person name="Otte J."/>
            <person name="Hankeln T."/>
            <person name="Schmitt I."/>
            <person name="Ebersberger I."/>
        </authorList>
    </citation>
    <scope>NUCLEOTIDE SEQUENCE [LARGE SCALE GENOMIC DNA]</scope>
    <source>
        <strain evidence="1">A1-1</strain>
    </source>
</reference>
<organism evidence="1 2">
    <name type="scientific">Lasallia pustulata</name>
    <dbReference type="NCBI Taxonomy" id="136370"/>
    <lineage>
        <taxon>Eukaryota</taxon>
        <taxon>Fungi</taxon>
        <taxon>Dikarya</taxon>
        <taxon>Ascomycota</taxon>
        <taxon>Pezizomycotina</taxon>
        <taxon>Lecanoromycetes</taxon>
        <taxon>OSLEUM clade</taxon>
        <taxon>Umbilicariomycetidae</taxon>
        <taxon>Umbilicariales</taxon>
        <taxon>Umbilicariaceae</taxon>
        <taxon>Lasallia</taxon>
    </lineage>
</organism>
<dbReference type="EMBL" id="VXIT01000001">
    <property type="protein sequence ID" value="KAA6415925.1"/>
    <property type="molecule type" value="Genomic_DNA"/>
</dbReference>
<protein>
    <submittedName>
        <fullName evidence="1">Uncharacterized protein</fullName>
    </submittedName>
</protein>
<name>A0A5M8Q3Z1_9LECA</name>
<dbReference type="Proteomes" id="UP000324767">
    <property type="component" value="Unassembled WGS sequence"/>
</dbReference>
<accession>A0A5M8Q3Z1</accession>
<dbReference type="OrthoDB" id="2129069at2759"/>
<evidence type="ECO:0000313" key="2">
    <source>
        <dbReference type="Proteomes" id="UP000324767"/>
    </source>
</evidence>
<gene>
    <name evidence="1" type="ORF">FRX48_00644</name>
</gene>